<protein>
    <submittedName>
        <fullName evidence="5">DNA-binding NarL/FixJ family response regulator</fullName>
    </submittedName>
</protein>
<evidence type="ECO:0000313" key="5">
    <source>
        <dbReference type="EMBL" id="NJC24676.1"/>
    </source>
</evidence>
<keyword evidence="3" id="KW-0804">Transcription</keyword>
<dbReference type="Pfam" id="PF00196">
    <property type="entry name" value="GerE"/>
    <property type="match status" value="1"/>
</dbReference>
<dbReference type="PROSITE" id="PS50043">
    <property type="entry name" value="HTH_LUXR_2"/>
    <property type="match status" value="1"/>
</dbReference>
<accession>A0ABX0X637</accession>
<dbReference type="PANTHER" id="PTHR44688">
    <property type="entry name" value="DNA-BINDING TRANSCRIPTIONAL ACTIVATOR DEVR_DOSR"/>
    <property type="match status" value="1"/>
</dbReference>
<sequence length="215" mass="24047">MLCKTVATIGGTPLVHRGLETILRHHYNHLLFAPTLASLPAGTVPDLVVLLVPDRTRRTASLLEQVERADCKSIVAIGPYLRTLVISRAFRAGLSAYALRQTSAEQLKNAIVAAESGVRYTDPALERQWLDEQVYGHACTQQKTLTRRQREILQLIVEELTTDEIAQRLFLSRCTIESHRANLLTKLDVRNTAGLVREAMRLDLYKSPASHGNRT</sequence>
<keyword evidence="2 5" id="KW-0238">DNA-binding</keyword>
<dbReference type="InterPro" id="IPR000792">
    <property type="entry name" value="Tscrpt_reg_LuxR_C"/>
</dbReference>
<keyword evidence="1" id="KW-0805">Transcription regulation</keyword>
<gene>
    <name evidence="5" type="ORF">GGR27_000157</name>
</gene>
<organism evidence="5 6">
    <name type="scientific">Neolewinella antarctica</name>
    <dbReference type="NCBI Taxonomy" id="442734"/>
    <lineage>
        <taxon>Bacteria</taxon>
        <taxon>Pseudomonadati</taxon>
        <taxon>Bacteroidota</taxon>
        <taxon>Saprospiria</taxon>
        <taxon>Saprospirales</taxon>
        <taxon>Lewinellaceae</taxon>
        <taxon>Neolewinella</taxon>
    </lineage>
</organism>
<dbReference type="InterPro" id="IPR011006">
    <property type="entry name" value="CheY-like_superfamily"/>
</dbReference>
<dbReference type="CDD" id="cd06170">
    <property type="entry name" value="LuxR_C_like"/>
    <property type="match status" value="1"/>
</dbReference>
<evidence type="ECO:0000259" key="4">
    <source>
        <dbReference type="PROSITE" id="PS50043"/>
    </source>
</evidence>
<evidence type="ECO:0000256" key="2">
    <source>
        <dbReference type="ARBA" id="ARBA00023125"/>
    </source>
</evidence>
<dbReference type="SMART" id="SM00421">
    <property type="entry name" value="HTH_LUXR"/>
    <property type="match status" value="1"/>
</dbReference>
<dbReference type="EMBL" id="JAATJH010000001">
    <property type="protein sequence ID" value="NJC24676.1"/>
    <property type="molecule type" value="Genomic_DNA"/>
</dbReference>
<dbReference type="InterPro" id="IPR016032">
    <property type="entry name" value="Sig_transdc_resp-reg_C-effctor"/>
</dbReference>
<evidence type="ECO:0000313" key="6">
    <source>
        <dbReference type="Proteomes" id="UP000770785"/>
    </source>
</evidence>
<dbReference type="PRINTS" id="PR00038">
    <property type="entry name" value="HTHLUXR"/>
</dbReference>
<dbReference type="Proteomes" id="UP000770785">
    <property type="component" value="Unassembled WGS sequence"/>
</dbReference>
<dbReference type="PANTHER" id="PTHR44688:SF16">
    <property type="entry name" value="DNA-BINDING TRANSCRIPTIONAL ACTIVATOR DEVR_DOSR"/>
    <property type="match status" value="1"/>
</dbReference>
<proteinExistence type="predicted"/>
<evidence type="ECO:0000256" key="1">
    <source>
        <dbReference type="ARBA" id="ARBA00023015"/>
    </source>
</evidence>
<dbReference type="SUPFAM" id="SSF46894">
    <property type="entry name" value="C-terminal effector domain of the bipartite response regulators"/>
    <property type="match status" value="1"/>
</dbReference>
<dbReference type="Gene3D" id="3.40.50.2300">
    <property type="match status" value="1"/>
</dbReference>
<keyword evidence="6" id="KW-1185">Reference proteome</keyword>
<comment type="caution">
    <text evidence="5">The sequence shown here is derived from an EMBL/GenBank/DDBJ whole genome shotgun (WGS) entry which is preliminary data.</text>
</comment>
<dbReference type="RefSeq" id="WP_168035493.1">
    <property type="nucleotide sequence ID" value="NZ_JAATJH010000001.1"/>
</dbReference>
<dbReference type="SUPFAM" id="SSF52172">
    <property type="entry name" value="CheY-like"/>
    <property type="match status" value="1"/>
</dbReference>
<evidence type="ECO:0000256" key="3">
    <source>
        <dbReference type="ARBA" id="ARBA00023163"/>
    </source>
</evidence>
<reference evidence="5 6" key="1">
    <citation type="submission" date="2020-03" db="EMBL/GenBank/DDBJ databases">
        <title>Genomic Encyclopedia of Type Strains, Phase IV (KMG-IV): sequencing the most valuable type-strain genomes for metagenomic binning, comparative biology and taxonomic classification.</title>
        <authorList>
            <person name="Goeker M."/>
        </authorList>
    </citation>
    <scope>NUCLEOTIDE SEQUENCE [LARGE SCALE GENOMIC DNA]</scope>
    <source>
        <strain evidence="5 6">DSM 105096</strain>
    </source>
</reference>
<feature type="domain" description="HTH luxR-type" evidence="4">
    <location>
        <begin position="138"/>
        <end position="203"/>
    </location>
</feature>
<dbReference type="GO" id="GO:0003677">
    <property type="term" value="F:DNA binding"/>
    <property type="evidence" value="ECO:0007669"/>
    <property type="project" value="UniProtKB-KW"/>
</dbReference>
<name>A0ABX0X637_9BACT</name>